<name>A0ABM8ZFG4_9LACO</name>
<reference evidence="1 2" key="1">
    <citation type="submission" date="2021-11" db="EMBL/GenBank/DDBJ databases">
        <authorList>
            <person name="Depoorter E."/>
        </authorList>
    </citation>
    <scope>NUCLEOTIDE SEQUENCE [LARGE SCALE GENOMIC DNA]</scope>
    <source>
        <strain evidence="1 2">LMG 24286</strain>
    </source>
</reference>
<organism evidence="1 2">
    <name type="scientific">Periweissella ghanensis</name>
    <dbReference type="NCBI Taxonomy" id="467997"/>
    <lineage>
        <taxon>Bacteria</taxon>
        <taxon>Bacillati</taxon>
        <taxon>Bacillota</taxon>
        <taxon>Bacilli</taxon>
        <taxon>Lactobacillales</taxon>
        <taxon>Lactobacillaceae</taxon>
        <taxon>Periweissella</taxon>
    </lineage>
</organism>
<protein>
    <recommendedName>
        <fullName evidence="3">Phage protein</fullName>
    </recommendedName>
</protein>
<gene>
    <name evidence="1" type="ORF">WGH24286_01898</name>
</gene>
<dbReference type="RefSeq" id="WP_230099467.1">
    <property type="nucleotide sequence ID" value="NZ_CAKKNT010000039.1"/>
</dbReference>
<dbReference type="Proteomes" id="UP000789719">
    <property type="component" value="Unassembled WGS sequence"/>
</dbReference>
<evidence type="ECO:0008006" key="3">
    <source>
        <dbReference type="Google" id="ProtNLM"/>
    </source>
</evidence>
<evidence type="ECO:0000313" key="2">
    <source>
        <dbReference type="Proteomes" id="UP000789719"/>
    </source>
</evidence>
<comment type="caution">
    <text evidence="1">The sequence shown here is derived from an EMBL/GenBank/DDBJ whole genome shotgun (WGS) entry which is preliminary data.</text>
</comment>
<dbReference type="EMBL" id="CAKKNT010000039">
    <property type="protein sequence ID" value="CAH0419439.1"/>
    <property type="molecule type" value="Genomic_DNA"/>
</dbReference>
<evidence type="ECO:0000313" key="1">
    <source>
        <dbReference type="EMBL" id="CAH0419439.1"/>
    </source>
</evidence>
<sequence>MSLYKWELDAVIKGIQLGHIDERERLAVLAASVGYFSNAERPKFKNIFDRSKEEQALEQAYNPEKVKATNKQRLELYNKVRSAFGGERSEDGEL</sequence>
<keyword evidence="2" id="KW-1185">Reference proteome</keyword>
<accession>A0ABM8ZFG4</accession>
<proteinExistence type="predicted"/>